<accession>A0ABR7EZJ1</accession>
<dbReference type="InterPro" id="IPR023896">
    <property type="entry name" value="LTA_DltD"/>
</dbReference>
<protein>
    <submittedName>
        <fullName evidence="1">D-alanyl-lipoteichoic acid biosynthesis protein DltD</fullName>
    </submittedName>
</protein>
<dbReference type="SUPFAM" id="SSF52266">
    <property type="entry name" value="SGNH hydrolase"/>
    <property type="match status" value="1"/>
</dbReference>
<dbReference type="InterPro" id="IPR006998">
    <property type="entry name" value="DltD"/>
</dbReference>
<sequence>MKNIKAMGIAFIMFLVTITGVGIATKNGIPAYNIRYGTWISTTKFGCNDGMKKLVDNDNVFAVFGSSELKHCQRSGFHADSIYKNSDIKPVFIGKGGFQSLGHAIILGSIGQELKGKKVVISVSPQWFKSYGFRKDAFGSMYSETNMIAFLKNKEISDETKDYVIKRIKELTDENPTMWKNIRQDIKWYRDNNGNVIDTVRKNVHSALANYKADTKLYIASVVKGYSNDTNEGGKDRITHWNKLYKKAVKRGEKKSGHNRFGMSDRIYNKNYKEKVKKKAFKDLQYTSDSMEFDDLKCFIDICRQENIDVMMVMQPLNAKWADYTNFPKAKRDELYGAVRNFAKNNNVKLADLTSMEYDDYMFEDDSHLALKGLVYFNERIYNFYKQDKK</sequence>
<dbReference type="Pfam" id="PF04914">
    <property type="entry name" value="DltD"/>
    <property type="match status" value="1"/>
</dbReference>
<dbReference type="RefSeq" id="WP_186839896.1">
    <property type="nucleotide sequence ID" value="NZ_JACOOZ010000001.1"/>
</dbReference>
<dbReference type="EMBL" id="JACOOZ010000001">
    <property type="protein sequence ID" value="MBC5666761.1"/>
    <property type="molecule type" value="Genomic_DNA"/>
</dbReference>
<organism evidence="1 2">
    <name type="scientific">Eubacterium segne</name>
    <dbReference type="NCBI Taxonomy" id="2763045"/>
    <lineage>
        <taxon>Bacteria</taxon>
        <taxon>Bacillati</taxon>
        <taxon>Bacillota</taxon>
        <taxon>Clostridia</taxon>
        <taxon>Eubacteriales</taxon>
        <taxon>Eubacteriaceae</taxon>
        <taxon>Eubacterium</taxon>
    </lineage>
</organism>
<keyword evidence="2" id="KW-1185">Reference proteome</keyword>
<proteinExistence type="predicted"/>
<dbReference type="Proteomes" id="UP000597877">
    <property type="component" value="Unassembled WGS sequence"/>
</dbReference>
<comment type="caution">
    <text evidence="1">The sequence shown here is derived from an EMBL/GenBank/DDBJ whole genome shotgun (WGS) entry which is preliminary data.</text>
</comment>
<dbReference type="Gene3D" id="3.40.50.1110">
    <property type="entry name" value="SGNH hydrolase"/>
    <property type="match status" value="1"/>
</dbReference>
<gene>
    <name evidence="1" type="primary">dltD</name>
    <name evidence="1" type="ORF">H8S00_01965</name>
</gene>
<dbReference type="PANTHER" id="PTHR40039">
    <property type="entry name" value="PROTEIN DLTD"/>
    <property type="match status" value="1"/>
</dbReference>
<evidence type="ECO:0000313" key="1">
    <source>
        <dbReference type="EMBL" id="MBC5666761.1"/>
    </source>
</evidence>
<dbReference type="NCBIfam" id="TIGR04092">
    <property type="entry name" value="LTA_DltD"/>
    <property type="match status" value="1"/>
</dbReference>
<reference evidence="1 2" key="1">
    <citation type="submission" date="2020-08" db="EMBL/GenBank/DDBJ databases">
        <title>Genome public.</title>
        <authorList>
            <person name="Liu C."/>
            <person name="Sun Q."/>
        </authorList>
    </citation>
    <scope>NUCLEOTIDE SEQUENCE [LARGE SCALE GENOMIC DNA]</scope>
    <source>
        <strain evidence="1 2">BX4</strain>
    </source>
</reference>
<evidence type="ECO:0000313" key="2">
    <source>
        <dbReference type="Proteomes" id="UP000597877"/>
    </source>
</evidence>
<dbReference type="InterPro" id="IPR036514">
    <property type="entry name" value="SGNH_hydro_sf"/>
</dbReference>
<name>A0ABR7EZJ1_9FIRM</name>
<dbReference type="PANTHER" id="PTHR40039:SF1">
    <property type="entry name" value="PROTEIN DLTD"/>
    <property type="match status" value="1"/>
</dbReference>